<keyword evidence="6" id="KW-0560">Oxidoreductase</keyword>
<dbReference type="AlphaFoldDB" id="A0A420IS74"/>
<dbReference type="SFLD" id="SFLDS00052">
    <property type="entry name" value="Ferric_Reductase_Domain"/>
    <property type="match status" value="1"/>
</dbReference>
<feature type="transmembrane region" description="Helical" evidence="9">
    <location>
        <begin position="118"/>
        <end position="136"/>
    </location>
</feature>
<feature type="domain" description="Ferric reductase NAD binding" evidence="12">
    <location>
        <begin position="370"/>
        <end position="533"/>
    </location>
</feature>
<protein>
    <submittedName>
        <fullName evidence="13">Ferric reductase transmembrane component 4</fullName>
    </submittedName>
</protein>
<dbReference type="InterPro" id="IPR013112">
    <property type="entry name" value="FAD-bd_8"/>
</dbReference>
<keyword evidence="3 9" id="KW-0812">Transmembrane</keyword>
<accession>A0A420IS74</accession>
<evidence type="ECO:0000256" key="6">
    <source>
        <dbReference type="ARBA" id="ARBA00023002"/>
    </source>
</evidence>
<evidence type="ECO:0000256" key="7">
    <source>
        <dbReference type="ARBA" id="ARBA00023065"/>
    </source>
</evidence>
<dbReference type="GO" id="GO:0006826">
    <property type="term" value="P:iron ion transport"/>
    <property type="evidence" value="ECO:0007669"/>
    <property type="project" value="TreeGrafter"/>
</dbReference>
<keyword evidence="8 9" id="KW-0472">Membrane</keyword>
<name>A0A420IS74_9PEZI</name>
<dbReference type="GO" id="GO:0015677">
    <property type="term" value="P:copper ion import"/>
    <property type="evidence" value="ECO:0007669"/>
    <property type="project" value="TreeGrafter"/>
</dbReference>
<feature type="transmembrane region" description="Helical" evidence="9">
    <location>
        <begin position="29"/>
        <end position="54"/>
    </location>
</feature>
<dbReference type="Pfam" id="PF01794">
    <property type="entry name" value="Ferric_reduct"/>
    <property type="match status" value="1"/>
</dbReference>
<feature type="transmembrane region" description="Helical" evidence="9">
    <location>
        <begin position="75"/>
        <end position="98"/>
    </location>
</feature>
<evidence type="ECO:0000256" key="5">
    <source>
        <dbReference type="ARBA" id="ARBA00022989"/>
    </source>
</evidence>
<dbReference type="GO" id="GO:0000293">
    <property type="term" value="F:ferric-chelate reductase activity"/>
    <property type="evidence" value="ECO:0007669"/>
    <property type="project" value="UniProtKB-ARBA"/>
</dbReference>
<dbReference type="InterPro" id="IPR051410">
    <property type="entry name" value="Ferric/Cupric_Reductase"/>
</dbReference>
<feature type="transmembrane region" description="Helical" evidence="9">
    <location>
        <begin position="190"/>
        <end position="211"/>
    </location>
</feature>
<feature type="domain" description="Ferric oxidoreductase" evidence="10">
    <location>
        <begin position="119"/>
        <end position="233"/>
    </location>
</feature>
<dbReference type="EMBL" id="MCBS01021987">
    <property type="protein sequence ID" value="RKF77396.1"/>
    <property type="molecule type" value="Genomic_DNA"/>
</dbReference>
<dbReference type="CDD" id="cd06186">
    <property type="entry name" value="NOX_Duox_like_FAD_NADP"/>
    <property type="match status" value="1"/>
</dbReference>
<comment type="caution">
    <text evidence="13">The sequence shown here is derived from an EMBL/GenBank/DDBJ whole genome shotgun (WGS) entry which is preliminary data.</text>
</comment>
<dbReference type="Proteomes" id="UP000285326">
    <property type="component" value="Unassembled WGS sequence"/>
</dbReference>
<evidence type="ECO:0000259" key="12">
    <source>
        <dbReference type="Pfam" id="PF08030"/>
    </source>
</evidence>
<evidence type="ECO:0000256" key="3">
    <source>
        <dbReference type="ARBA" id="ARBA00022692"/>
    </source>
</evidence>
<dbReference type="GO" id="GO:0006879">
    <property type="term" value="P:intracellular iron ion homeostasis"/>
    <property type="evidence" value="ECO:0007669"/>
    <property type="project" value="TreeGrafter"/>
</dbReference>
<keyword evidence="4" id="KW-0249">Electron transport</keyword>
<dbReference type="SUPFAM" id="SSF52343">
    <property type="entry name" value="Ferredoxin reductase-like, C-terminal NADP-linked domain"/>
    <property type="match status" value="1"/>
</dbReference>
<evidence type="ECO:0000256" key="8">
    <source>
        <dbReference type="ARBA" id="ARBA00023136"/>
    </source>
</evidence>
<evidence type="ECO:0000256" key="9">
    <source>
        <dbReference type="SAM" id="Phobius"/>
    </source>
</evidence>
<reference evidence="13 14" key="1">
    <citation type="journal article" date="2018" name="BMC Genomics">
        <title>Comparative genome analyses reveal sequence features reflecting distinct modes of host-adaptation between dicot and monocot powdery mildew.</title>
        <authorList>
            <person name="Wu Y."/>
            <person name="Ma X."/>
            <person name="Pan Z."/>
            <person name="Kale S.D."/>
            <person name="Song Y."/>
            <person name="King H."/>
            <person name="Zhang Q."/>
            <person name="Presley C."/>
            <person name="Deng X."/>
            <person name="Wei C.I."/>
            <person name="Xiao S."/>
        </authorList>
    </citation>
    <scope>NUCLEOTIDE SEQUENCE [LARGE SCALE GENOMIC DNA]</scope>
    <source>
        <strain evidence="13">UMSG1</strain>
    </source>
</reference>
<comment type="subcellular location">
    <subcellularLocation>
        <location evidence="1">Membrane</location>
        <topology evidence="1">Multi-pass membrane protein</topology>
    </subcellularLocation>
</comment>
<dbReference type="PANTHER" id="PTHR32361">
    <property type="entry name" value="FERRIC/CUPRIC REDUCTASE TRANSMEMBRANE COMPONENT"/>
    <property type="match status" value="1"/>
</dbReference>
<evidence type="ECO:0000256" key="4">
    <source>
        <dbReference type="ARBA" id="ARBA00022982"/>
    </source>
</evidence>
<evidence type="ECO:0000259" key="11">
    <source>
        <dbReference type="Pfam" id="PF08022"/>
    </source>
</evidence>
<keyword evidence="5 9" id="KW-1133">Transmembrane helix</keyword>
<dbReference type="Gene3D" id="3.40.50.80">
    <property type="entry name" value="Nucleotide-binding domain of ferredoxin-NADP reductase (FNR) module"/>
    <property type="match status" value="1"/>
</dbReference>
<dbReference type="GO" id="GO:0005886">
    <property type="term" value="C:plasma membrane"/>
    <property type="evidence" value="ECO:0007669"/>
    <property type="project" value="TreeGrafter"/>
</dbReference>
<proteinExistence type="predicted"/>
<dbReference type="Pfam" id="PF08030">
    <property type="entry name" value="NAD_binding_6"/>
    <property type="match status" value="1"/>
</dbReference>
<feature type="domain" description="FAD-binding 8" evidence="11">
    <location>
        <begin position="288"/>
        <end position="363"/>
    </location>
</feature>
<evidence type="ECO:0000256" key="1">
    <source>
        <dbReference type="ARBA" id="ARBA00004141"/>
    </source>
</evidence>
<dbReference type="PANTHER" id="PTHR32361:SF9">
    <property type="entry name" value="FERRIC REDUCTASE TRANSMEMBRANE COMPONENT 3-RELATED"/>
    <property type="match status" value="1"/>
</dbReference>
<sequence>MEKLAISTAESQVLLRKIRQRNNEGSVGYFSIGIIGIICLYTFYHWIGYFYWRFAPMNKIAFQKSTKIIRKIRRLLIVRFPGFISAGHVFIFILYLMVSLFVLFSNNSFGNLGDFAKRLGWLTVLNINLAIFLALKNTPLLLISNLSHDKLNFLHQIVGYSCVTFFFLHAIIYTISLSQMGKVSILGEKVQILGITSGLSLLVILFTAVSLRKHHYEAFYFLHILMAASVLILAILHRPRLLRTKSSFILIFTGIVWTLDRFLRLTKYFIYGLKNTAIITPLPHKGTRVVFSKFPKSAVPGQHFFIWLPGIRAFETHPFTCLSTNPGEFIISAHNGFTRSLYERALKEPGAILRASLDGPYGTVPDLKVFSKVLFIAGGSGASFTCSLATHLVRKLEYSTKTSIDFTLKMIGWTYSCIDILASSPNVTLQIHVTQKECESSLTSSSSNFSDPEKNLQALNSLDGLCNANVEIKNKTISSTSHFYDKISPKIISGRPNLNSIISQAVNTASTAERIAIVACGPSDMMSNVREITARNIHPKGPSLQLFSEQFGW</sequence>
<gene>
    <name evidence="13" type="ORF">GcM1_219010</name>
</gene>
<dbReference type="InterPro" id="IPR013121">
    <property type="entry name" value="Fe_red_NAD-bd_6"/>
</dbReference>
<dbReference type="SFLD" id="SFLDG01168">
    <property type="entry name" value="Ferric_reductase_subgroup_(FRE"/>
    <property type="match status" value="1"/>
</dbReference>
<keyword evidence="2" id="KW-0813">Transport</keyword>
<dbReference type="InterPro" id="IPR039261">
    <property type="entry name" value="FNR_nucleotide-bd"/>
</dbReference>
<evidence type="ECO:0000256" key="2">
    <source>
        <dbReference type="ARBA" id="ARBA00022448"/>
    </source>
</evidence>
<evidence type="ECO:0000313" key="14">
    <source>
        <dbReference type="Proteomes" id="UP000285326"/>
    </source>
</evidence>
<evidence type="ECO:0000313" key="13">
    <source>
        <dbReference type="EMBL" id="RKF77396.1"/>
    </source>
</evidence>
<feature type="transmembrane region" description="Helical" evidence="9">
    <location>
        <begin position="157"/>
        <end position="178"/>
    </location>
</feature>
<organism evidence="13 14">
    <name type="scientific">Golovinomyces cichoracearum</name>
    <dbReference type="NCBI Taxonomy" id="62708"/>
    <lineage>
        <taxon>Eukaryota</taxon>
        <taxon>Fungi</taxon>
        <taxon>Dikarya</taxon>
        <taxon>Ascomycota</taxon>
        <taxon>Pezizomycotina</taxon>
        <taxon>Leotiomycetes</taxon>
        <taxon>Erysiphales</taxon>
        <taxon>Erysiphaceae</taxon>
        <taxon>Golovinomyces</taxon>
    </lineage>
</organism>
<dbReference type="Pfam" id="PF08022">
    <property type="entry name" value="FAD_binding_8"/>
    <property type="match status" value="1"/>
</dbReference>
<dbReference type="InterPro" id="IPR013130">
    <property type="entry name" value="Fe3_Rdtase_TM_dom"/>
</dbReference>
<feature type="transmembrane region" description="Helical" evidence="9">
    <location>
        <begin position="218"/>
        <end position="236"/>
    </location>
</feature>
<evidence type="ECO:0000259" key="10">
    <source>
        <dbReference type="Pfam" id="PF01794"/>
    </source>
</evidence>
<keyword evidence="7" id="KW-0406">Ion transport</keyword>